<name>E0XRX7_9GAMM</name>
<dbReference type="EMBL" id="GU474855">
    <property type="protein sequence ID" value="ADI17168.1"/>
    <property type="molecule type" value="Genomic_DNA"/>
</dbReference>
<accession>E0XRX7</accession>
<organism evidence="1">
    <name type="scientific">uncultured gamma proteobacterium HF0070_08D07</name>
    <dbReference type="NCBI Taxonomy" id="710983"/>
    <lineage>
        <taxon>Bacteria</taxon>
        <taxon>Pseudomonadati</taxon>
        <taxon>Pseudomonadota</taxon>
        <taxon>Gammaproteobacteria</taxon>
        <taxon>environmental samples</taxon>
    </lineage>
</organism>
<dbReference type="AlphaFoldDB" id="E0XRX7"/>
<protein>
    <submittedName>
        <fullName evidence="1">Uncharacterized protein</fullName>
    </submittedName>
</protein>
<sequence>MTWKSISFFPFTEKQIETQCRLGQLKSDDYLVSHDLPLGDSYLITIGLRTSKLLLLNRK</sequence>
<reference evidence="1" key="1">
    <citation type="journal article" date="2011" name="Environ. Microbiol.">
        <title>Time-series analyses of Monterey Bay coastal microbial picoplankton using a 'genome proxy' microarray.</title>
        <authorList>
            <person name="Rich V.I."/>
            <person name="Pham V.D."/>
            <person name="Eppley J."/>
            <person name="Shi Y."/>
            <person name="DeLong E.F."/>
        </authorList>
    </citation>
    <scope>NUCLEOTIDE SEQUENCE</scope>
</reference>
<evidence type="ECO:0000313" key="1">
    <source>
        <dbReference type="EMBL" id="ADI17168.1"/>
    </source>
</evidence>
<proteinExistence type="predicted"/>